<dbReference type="FunFam" id="1.20.1250.20:FF:000140">
    <property type="entry name" value="Putative MFS phospholipid transporter"/>
    <property type="match status" value="1"/>
</dbReference>
<evidence type="ECO:0000256" key="15">
    <source>
        <dbReference type="ARBA" id="ARBA00023134"/>
    </source>
</evidence>
<sequence>MSKLNSWEEDPAAQDDSLARQTRQQMHMGNNPQAEGFQPNVAAFQPTAQNFQPGQGYSGGGFVPQYQQQYYGGQPGYYPQYGGQHGYGHQEYGNVYGQGGYNNQYGGQPFQNYHQQATPQQYAQHNQQAAPQTPTLMKRPTEPAQPAPAIAQKAPISHEGGAKVLTIGLGAPKPAVSSEGSAKVMRIGGDMQSQAKVLSNSGTGSANEDGQEQTIQREGGKADAQKNGTAEAAAKVTAAKAIEKTDAKGTASGSGTTSPTPSSGRSSPTTGGPTRQVRDADAVERDQTADVDDETLKEIYGKEHVNIIFIGHVDAGKSTLGGSILCVTGMVDQRTLDKYKREAKEIGRETWYLSWALDLTNEERSKGKTVEVGRGFFETEKRRYSILDAPGHKTYVSHMIGGASQADVGILVISARKGEYETGFEKGGQTREHAMLAKTQGVNKLVVAINKMDDPTVEWSEDRYKECSTKLATFLKGAGYNLKTDVFFMPIAAQQLIGIKDRVPKDVCPWYDGPSLLEYLDNMQALERKVNAPFMMAVAGKYRDMGTVIEGKIEAGVTKKGMSLIMMPNRHNVDIAAVYGETEEEVAFAQCGEQVRLRLRGIEEDDVLPGFILCSPKRLVHCVRQFEAEIRILELKTILTAGFNCVLHVHAAIEEVTFAALLHKLQKGTKRKSKVAPSHAKKGDSIIVRLEVTSGAGCVCIERFEDYPQMGRFTLRDQGQTIAIGKMRQAMLNCMLQSCPESPAREPEPATEEVMGAPPLDHARSKGASLLQVFACGAGLFSDGYINNVIGSVSTILALQYGSLYTASNAKKYVGDITFVGTVVGQLLFGVLADKWSRTHSLMISTAILIIFCALAAGSYYHGDPVGMFNMLTAWRFFVGIGIGGEYPAGSVGCAESSGELKAGSRNLWFILFTNTAIDWGFVIGAFVPYVVAAACHNGYLSTIWRTSLGIGVVFPLVLFVLRLRLREPEEFARNSMKHAPTPYRLALRFYGLRLFIVSLIWFLYDFSSYSFSIYSSTILSNIYGSDAPLTTVFGWNTVINLFYIPGTMLGAPFSDWLGPRRALALGVALQALVGFVMAGDYAHLAQPGNVAAFAVVYGIFLSLGEFGPGNNIGLVAAKTSATGVRGQYYGLAAAAGKIGAFVGTWVFPYIAAAGGTDVASAQYPFWVSSSLCVLSAVLALFCLPHISQDSITLEDARFRAYLEQNGYDTRQLGLRKGQQSLVGPVENGANVSPAKV</sequence>
<dbReference type="InterPro" id="IPR005828">
    <property type="entry name" value="MFS_sugar_transport-like"/>
</dbReference>
<dbReference type="CDD" id="cd01883">
    <property type="entry name" value="EF1_alpha"/>
    <property type="match status" value="1"/>
</dbReference>
<dbReference type="CDD" id="cd04089">
    <property type="entry name" value="eRF3_II"/>
    <property type="match status" value="1"/>
</dbReference>
<keyword evidence="7" id="KW-0813">Transport</keyword>
<feature type="compositionally biased region" description="Polar residues" evidence="21">
    <location>
        <begin position="46"/>
        <end position="55"/>
    </location>
</feature>
<accession>A0AAD9IC49</accession>
<feature type="compositionally biased region" description="Basic and acidic residues" evidence="21">
    <location>
        <begin position="276"/>
        <end position="290"/>
    </location>
</feature>
<feature type="transmembrane region" description="Helical" evidence="22">
    <location>
        <begin position="1129"/>
        <end position="1152"/>
    </location>
</feature>
<dbReference type="PRINTS" id="PR01343">
    <property type="entry name" value="YEASTERF"/>
</dbReference>
<dbReference type="GO" id="GO:0003924">
    <property type="term" value="F:GTPase activity"/>
    <property type="evidence" value="ECO:0007669"/>
    <property type="project" value="InterPro"/>
</dbReference>
<feature type="region of interest" description="Disordered" evidence="21">
    <location>
        <begin position="244"/>
        <end position="290"/>
    </location>
</feature>
<organism evidence="25 26">
    <name type="scientific">Phyllachora maydis</name>
    <dbReference type="NCBI Taxonomy" id="1825666"/>
    <lineage>
        <taxon>Eukaryota</taxon>
        <taxon>Fungi</taxon>
        <taxon>Dikarya</taxon>
        <taxon>Ascomycota</taxon>
        <taxon>Pezizomycotina</taxon>
        <taxon>Sordariomycetes</taxon>
        <taxon>Sordariomycetidae</taxon>
        <taxon>Phyllachorales</taxon>
        <taxon>Phyllachoraceae</taxon>
        <taxon>Phyllachora</taxon>
    </lineage>
</organism>
<feature type="compositionally biased region" description="Polar residues" evidence="21">
    <location>
        <begin position="195"/>
        <end position="216"/>
    </location>
</feature>
<feature type="region of interest" description="Disordered" evidence="21">
    <location>
        <begin position="106"/>
        <end position="157"/>
    </location>
</feature>
<evidence type="ECO:0000256" key="4">
    <source>
        <dbReference type="ARBA" id="ARBA00010992"/>
    </source>
</evidence>
<evidence type="ECO:0000256" key="18">
    <source>
        <dbReference type="ARBA" id="ARBA00030210"/>
    </source>
</evidence>
<evidence type="ECO:0000256" key="22">
    <source>
        <dbReference type="SAM" id="Phobius"/>
    </source>
</evidence>
<evidence type="ECO:0000256" key="10">
    <source>
        <dbReference type="ARBA" id="ARBA00022692"/>
    </source>
</evidence>
<dbReference type="Gene3D" id="2.40.30.10">
    <property type="entry name" value="Translation factors"/>
    <property type="match status" value="2"/>
</dbReference>
<evidence type="ECO:0000256" key="2">
    <source>
        <dbReference type="ARBA" id="ARBA00004496"/>
    </source>
</evidence>
<evidence type="ECO:0000259" key="23">
    <source>
        <dbReference type="PROSITE" id="PS50850"/>
    </source>
</evidence>
<dbReference type="Pfam" id="PF00009">
    <property type="entry name" value="GTP_EFTU"/>
    <property type="match status" value="1"/>
</dbReference>
<dbReference type="InterPro" id="IPR003285">
    <property type="entry name" value="Sup35"/>
</dbReference>
<dbReference type="CDD" id="cd03704">
    <property type="entry name" value="eRF3_C_III"/>
    <property type="match status" value="1"/>
</dbReference>
<dbReference type="AlphaFoldDB" id="A0AAD9IC49"/>
<dbReference type="EMBL" id="JAQQPM010000009">
    <property type="protein sequence ID" value="KAK2075111.1"/>
    <property type="molecule type" value="Genomic_DNA"/>
</dbReference>
<dbReference type="Gene3D" id="3.40.50.300">
    <property type="entry name" value="P-loop containing nucleotide triphosphate hydrolases"/>
    <property type="match status" value="1"/>
</dbReference>
<feature type="transmembrane region" description="Helical" evidence="22">
    <location>
        <begin position="1064"/>
        <end position="1085"/>
    </location>
</feature>
<feature type="transmembrane region" description="Helical" evidence="22">
    <location>
        <begin position="1164"/>
        <end position="1184"/>
    </location>
</feature>
<feature type="transmembrane region" description="Helical" evidence="22">
    <location>
        <begin position="986"/>
        <end position="1005"/>
    </location>
</feature>
<comment type="caution">
    <text evidence="25">The sequence shown here is derived from an EMBL/GenBank/DDBJ whole genome shotgun (WGS) entry which is preliminary data.</text>
</comment>
<dbReference type="InterPro" id="IPR009001">
    <property type="entry name" value="Transl_elong_EF1A/Init_IF2_C"/>
</dbReference>
<evidence type="ECO:0000256" key="3">
    <source>
        <dbReference type="ARBA" id="ARBA00007249"/>
    </source>
</evidence>
<dbReference type="GO" id="GO:0000288">
    <property type="term" value="P:nuclear-transcribed mRNA catabolic process, deadenylation-dependent decay"/>
    <property type="evidence" value="ECO:0007669"/>
    <property type="project" value="InterPro"/>
</dbReference>
<keyword evidence="12" id="KW-0547">Nucleotide-binding</keyword>
<keyword evidence="13" id="KW-0648">Protein biosynthesis</keyword>
<dbReference type="SUPFAM" id="SSF50465">
    <property type="entry name" value="EF-Tu/eEF-1alpha/eIF2-gamma C-terminal domain"/>
    <property type="match status" value="1"/>
</dbReference>
<feature type="region of interest" description="Disordered" evidence="21">
    <location>
        <begin position="195"/>
        <end position="230"/>
    </location>
</feature>
<keyword evidence="10 22" id="KW-0812">Transmembrane</keyword>
<evidence type="ECO:0000313" key="26">
    <source>
        <dbReference type="Proteomes" id="UP001217918"/>
    </source>
</evidence>
<dbReference type="InterPro" id="IPR054696">
    <property type="entry name" value="GTP-eEF1A_C"/>
</dbReference>
<feature type="transmembrane region" description="Helical" evidence="22">
    <location>
        <begin position="944"/>
        <end position="966"/>
    </location>
</feature>
<dbReference type="FunFam" id="3.40.50.300:FF:000503">
    <property type="entry name" value="Peptide chain release factor subunit 3"/>
    <property type="match status" value="1"/>
</dbReference>
<evidence type="ECO:0000256" key="1">
    <source>
        <dbReference type="ARBA" id="ARBA00004141"/>
    </source>
</evidence>
<dbReference type="Gene3D" id="1.20.1250.20">
    <property type="entry name" value="MFS general substrate transporter like domains"/>
    <property type="match status" value="1"/>
</dbReference>
<dbReference type="SUPFAM" id="SSF52540">
    <property type="entry name" value="P-loop containing nucleoside triphosphate hydrolases"/>
    <property type="match status" value="1"/>
</dbReference>
<evidence type="ECO:0000256" key="12">
    <source>
        <dbReference type="ARBA" id="ARBA00022741"/>
    </source>
</evidence>
<protein>
    <recommendedName>
        <fullName evidence="5">Elongation factor 1-alpha</fullName>
    </recommendedName>
    <alternativeName>
        <fullName evidence="20">ERF-3</fullName>
    </alternativeName>
    <alternativeName>
        <fullName evidence="19">ERF2</fullName>
    </alternativeName>
    <alternativeName>
        <fullName evidence="6">Eukaryotic peptide chain release factor GTP-binding subunit</fullName>
    </alternativeName>
    <alternativeName>
        <fullName evidence="17">Polypeptide release factor 3</fullName>
    </alternativeName>
    <alternativeName>
        <fullName evidence="18">Translation release factor 3</fullName>
    </alternativeName>
</protein>
<dbReference type="FunFam" id="2.40.30.10:FF:000017">
    <property type="entry name" value="Eukaryotic peptide chain release factor GTP-binding subunit"/>
    <property type="match status" value="1"/>
</dbReference>
<evidence type="ECO:0000256" key="6">
    <source>
        <dbReference type="ARBA" id="ARBA00015765"/>
    </source>
</evidence>
<feature type="compositionally biased region" description="Polar residues" evidence="21">
    <location>
        <begin position="19"/>
        <end position="33"/>
    </location>
</feature>
<keyword evidence="11" id="KW-0677">Repeat</keyword>
<dbReference type="PANTHER" id="PTHR23115">
    <property type="entry name" value="TRANSLATION FACTOR"/>
    <property type="match status" value="1"/>
</dbReference>
<dbReference type="GO" id="GO:0016020">
    <property type="term" value="C:membrane"/>
    <property type="evidence" value="ECO:0007669"/>
    <property type="project" value="UniProtKB-SubCell"/>
</dbReference>
<evidence type="ECO:0000256" key="14">
    <source>
        <dbReference type="ARBA" id="ARBA00022989"/>
    </source>
</evidence>
<comment type="similarity">
    <text evidence="4">Belongs to the major facilitator superfamily. Sugar transporter (TC 2.A.1.1) family.</text>
</comment>
<evidence type="ECO:0000256" key="21">
    <source>
        <dbReference type="SAM" id="MobiDB-lite"/>
    </source>
</evidence>
<evidence type="ECO:0000313" key="25">
    <source>
        <dbReference type="EMBL" id="KAK2075111.1"/>
    </source>
</evidence>
<evidence type="ECO:0000256" key="8">
    <source>
        <dbReference type="ARBA" id="ARBA00022490"/>
    </source>
</evidence>
<feature type="transmembrane region" description="Helical" evidence="22">
    <location>
        <begin position="907"/>
        <end position="932"/>
    </location>
</feature>
<feature type="compositionally biased region" description="Low complexity" evidence="21">
    <location>
        <begin position="249"/>
        <end position="274"/>
    </location>
</feature>
<dbReference type="GO" id="GO:0005525">
    <property type="term" value="F:GTP binding"/>
    <property type="evidence" value="ECO:0007669"/>
    <property type="project" value="UniProtKB-KW"/>
</dbReference>
<dbReference type="Pfam" id="PF00083">
    <property type="entry name" value="Sugar_tr"/>
    <property type="match status" value="2"/>
</dbReference>
<feature type="domain" description="Tr-type G" evidence="24">
    <location>
        <begin position="302"/>
        <end position="529"/>
    </location>
</feature>
<dbReference type="GO" id="GO:0022857">
    <property type="term" value="F:transmembrane transporter activity"/>
    <property type="evidence" value="ECO:0007669"/>
    <property type="project" value="InterPro"/>
</dbReference>
<feature type="region of interest" description="Disordered" evidence="21">
    <location>
        <begin position="1"/>
        <end position="59"/>
    </location>
</feature>
<evidence type="ECO:0000256" key="9">
    <source>
        <dbReference type="ARBA" id="ARBA00022553"/>
    </source>
</evidence>
<evidence type="ECO:0000256" key="19">
    <source>
        <dbReference type="ARBA" id="ARBA00030845"/>
    </source>
</evidence>
<feature type="transmembrane region" description="Helical" evidence="22">
    <location>
        <begin position="813"/>
        <end position="833"/>
    </location>
</feature>
<comment type="subcellular location">
    <subcellularLocation>
        <location evidence="2">Cytoplasm</location>
    </subcellularLocation>
    <subcellularLocation>
        <location evidence="1">Membrane</location>
        <topology evidence="1">Multi-pass membrane protein</topology>
    </subcellularLocation>
</comment>
<dbReference type="GO" id="GO:0018444">
    <property type="term" value="C:translation release factor complex"/>
    <property type="evidence" value="ECO:0007669"/>
    <property type="project" value="UniProtKB-ARBA"/>
</dbReference>
<keyword evidence="9" id="KW-0597">Phosphoprotein</keyword>
<evidence type="ECO:0000256" key="20">
    <source>
        <dbReference type="ARBA" id="ARBA00031881"/>
    </source>
</evidence>
<gene>
    <name evidence="25" type="ORF">P8C59_009264</name>
</gene>
<dbReference type="SUPFAM" id="SSF50447">
    <property type="entry name" value="Translation proteins"/>
    <property type="match status" value="1"/>
</dbReference>
<dbReference type="PROSITE" id="PS51722">
    <property type="entry name" value="G_TR_2"/>
    <property type="match status" value="1"/>
</dbReference>
<name>A0AAD9IC49_9PEZI</name>
<evidence type="ECO:0000256" key="13">
    <source>
        <dbReference type="ARBA" id="ARBA00022917"/>
    </source>
</evidence>
<dbReference type="InterPro" id="IPR050100">
    <property type="entry name" value="TRAFAC_GTPase_members"/>
</dbReference>
<feature type="transmembrane region" description="Helical" evidence="22">
    <location>
        <begin position="1034"/>
        <end position="1052"/>
    </location>
</feature>
<dbReference type="InterPro" id="IPR009000">
    <property type="entry name" value="Transl_B-barrel_sf"/>
</dbReference>
<feature type="compositionally biased region" description="Polar residues" evidence="21">
    <location>
        <begin position="114"/>
        <end position="135"/>
    </location>
</feature>
<dbReference type="InterPro" id="IPR027417">
    <property type="entry name" value="P-loop_NTPase"/>
</dbReference>
<dbReference type="SUPFAM" id="SSF103473">
    <property type="entry name" value="MFS general substrate transporter"/>
    <property type="match status" value="1"/>
</dbReference>
<dbReference type="Proteomes" id="UP001217918">
    <property type="component" value="Unassembled WGS sequence"/>
</dbReference>
<dbReference type="Pfam" id="PF22594">
    <property type="entry name" value="GTP-eEF1A_C"/>
    <property type="match status" value="1"/>
</dbReference>
<dbReference type="InterPro" id="IPR036259">
    <property type="entry name" value="MFS_trans_sf"/>
</dbReference>
<feature type="transmembrane region" description="Helical" evidence="22">
    <location>
        <begin position="1091"/>
        <end position="1108"/>
    </location>
</feature>
<evidence type="ECO:0000259" key="24">
    <source>
        <dbReference type="PROSITE" id="PS51722"/>
    </source>
</evidence>
<keyword evidence="14 22" id="KW-1133">Transmembrane helix</keyword>
<keyword evidence="26" id="KW-1185">Reference proteome</keyword>
<evidence type="ECO:0000256" key="11">
    <source>
        <dbReference type="ARBA" id="ARBA00022737"/>
    </source>
</evidence>
<feature type="transmembrane region" description="Helical" evidence="22">
    <location>
        <begin position="842"/>
        <end position="862"/>
    </location>
</feature>
<keyword evidence="16 22" id="KW-0472">Membrane</keyword>
<comment type="similarity">
    <text evidence="3">Belongs to the TRAFAC class translation factor GTPase superfamily. Classic translation factor GTPase family. EF-Tu/EF-1A subfamily.</text>
</comment>
<keyword evidence="15" id="KW-0342">GTP-binding</keyword>
<dbReference type="PROSITE" id="PS50850">
    <property type="entry name" value="MFS"/>
    <property type="match status" value="1"/>
</dbReference>
<evidence type="ECO:0000256" key="5">
    <source>
        <dbReference type="ARBA" id="ARBA00013870"/>
    </source>
</evidence>
<dbReference type="GO" id="GO:0003747">
    <property type="term" value="F:translation release factor activity"/>
    <property type="evidence" value="ECO:0007669"/>
    <property type="project" value="InterPro"/>
</dbReference>
<proteinExistence type="inferred from homology"/>
<dbReference type="FunFam" id="2.40.30.10:FF:000061">
    <property type="entry name" value="Translation release factor eRF3, putative"/>
    <property type="match status" value="1"/>
</dbReference>
<dbReference type="InterPro" id="IPR000795">
    <property type="entry name" value="T_Tr_GTP-bd_dom"/>
</dbReference>
<feature type="transmembrane region" description="Helical" evidence="22">
    <location>
        <begin position="874"/>
        <end position="895"/>
    </location>
</feature>
<reference evidence="25" key="1">
    <citation type="journal article" date="2023" name="Mol. Plant Microbe Interact.">
        <title>Elucidating the Obligate Nature and Biological Capacity of an Invasive Fungal Corn Pathogen.</title>
        <authorList>
            <person name="MacCready J.S."/>
            <person name="Roggenkamp E.M."/>
            <person name="Gdanetz K."/>
            <person name="Chilvers M.I."/>
        </authorList>
    </citation>
    <scope>NUCLEOTIDE SEQUENCE</scope>
    <source>
        <strain evidence="25">PM02</strain>
    </source>
</reference>
<dbReference type="InterPro" id="IPR020846">
    <property type="entry name" value="MFS_dom"/>
</dbReference>
<feature type="domain" description="Major facilitator superfamily (MFS) profile" evidence="23">
    <location>
        <begin position="772"/>
        <end position="1188"/>
    </location>
</feature>
<keyword evidence="8" id="KW-0963">Cytoplasm</keyword>
<dbReference type="PRINTS" id="PR00315">
    <property type="entry name" value="ELONGATNFCT"/>
</dbReference>
<evidence type="ECO:0000256" key="16">
    <source>
        <dbReference type="ARBA" id="ARBA00023136"/>
    </source>
</evidence>
<evidence type="ECO:0000256" key="7">
    <source>
        <dbReference type="ARBA" id="ARBA00022448"/>
    </source>
</evidence>
<evidence type="ECO:0000256" key="17">
    <source>
        <dbReference type="ARBA" id="ARBA00029585"/>
    </source>
</evidence>